<sequence>KMSSLKNEVVKFCEILRIPVYSGSTTADAFNIQAEATFEELQKLIKNTSASSDSDNKLDDDDLMQIIVTCATFIGEELWTNPNLNKNAIATIELLITIQPDRFPTVTRMIQTFVPKILEKYVKPTFIKYPVNVDQRRNGKSKRKTVDFDSANESWRGENSEIEKTIGLIIPPTLSLIDDYNVDFKTRGVSILDHLLKKLKPNIIHQTGLGDVFHEALSKCLTYQSETSHVSLLRQSFSAIISLISLTERTNSETRYIKYEQILSNNVVKGFIFSGDKIVIRIILLQQIPKLAEELGIVTVKYLQELIHVICDSLEFPLEFTKKEQMLELHFEAAKGLEKIIGVCWPRISQYKGLILKSTATSWNQMIRFNLNNDPLKKSLRFIGIR</sequence>
<evidence type="ECO:0000256" key="1">
    <source>
        <dbReference type="ARBA" id="ARBA00034736"/>
    </source>
</evidence>
<dbReference type="GO" id="GO:0005634">
    <property type="term" value="C:nucleus"/>
    <property type="evidence" value="ECO:0007669"/>
    <property type="project" value="TreeGrafter"/>
</dbReference>
<evidence type="ECO:0000313" key="2">
    <source>
        <dbReference type="EMBL" id="CAG8660083.1"/>
    </source>
</evidence>
<dbReference type="Pfam" id="PF10521">
    <property type="entry name" value="Tti2"/>
    <property type="match status" value="1"/>
</dbReference>
<comment type="similarity">
    <text evidence="1">Belongs to the TTI2 family.</text>
</comment>
<dbReference type="Proteomes" id="UP000789375">
    <property type="component" value="Unassembled WGS sequence"/>
</dbReference>
<keyword evidence="3" id="KW-1185">Reference proteome</keyword>
<dbReference type="GO" id="GO:0110078">
    <property type="term" value="C:TTT Hsp90 cochaperone complex"/>
    <property type="evidence" value="ECO:0007669"/>
    <property type="project" value="InterPro"/>
</dbReference>
<evidence type="ECO:0000313" key="3">
    <source>
        <dbReference type="Proteomes" id="UP000789375"/>
    </source>
</evidence>
<dbReference type="EMBL" id="CAJVPP010005112">
    <property type="protein sequence ID" value="CAG8660083.1"/>
    <property type="molecule type" value="Genomic_DNA"/>
</dbReference>
<dbReference type="AlphaFoldDB" id="A0A9N9E514"/>
<dbReference type="InterPro" id="IPR018870">
    <property type="entry name" value="Tti2"/>
</dbReference>
<protein>
    <submittedName>
        <fullName evidence="2">2676_t:CDS:1</fullName>
    </submittedName>
</protein>
<dbReference type="InterPro" id="IPR016024">
    <property type="entry name" value="ARM-type_fold"/>
</dbReference>
<dbReference type="SUPFAM" id="SSF48371">
    <property type="entry name" value="ARM repeat"/>
    <property type="match status" value="1"/>
</dbReference>
<gene>
    <name evidence="2" type="ORF">FMOSSE_LOCUS11895</name>
</gene>
<name>A0A9N9E514_FUNMO</name>
<dbReference type="PANTHER" id="PTHR32226:SF2">
    <property type="entry name" value="TELO2-INTERACTING PROTEIN 2"/>
    <property type="match status" value="1"/>
</dbReference>
<proteinExistence type="inferred from homology"/>
<dbReference type="GO" id="GO:0005829">
    <property type="term" value="C:cytosol"/>
    <property type="evidence" value="ECO:0007669"/>
    <property type="project" value="TreeGrafter"/>
</dbReference>
<organism evidence="2 3">
    <name type="scientific">Funneliformis mosseae</name>
    <name type="common">Endomycorrhizal fungus</name>
    <name type="synonym">Glomus mosseae</name>
    <dbReference type="NCBI Taxonomy" id="27381"/>
    <lineage>
        <taxon>Eukaryota</taxon>
        <taxon>Fungi</taxon>
        <taxon>Fungi incertae sedis</taxon>
        <taxon>Mucoromycota</taxon>
        <taxon>Glomeromycotina</taxon>
        <taxon>Glomeromycetes</taxon>
        <taxon>Glomerales</taxon>
        <taxon>Glomeraceae</taxon>
        <taxon>Funneliformis</taxon>
    </lineage>
</organism>
<dbReference type="PANTHER" id="PTHR32226">
    <property type="entry name" value="TELO2-INTERACTING PROTEIN 2"/>
    <property type="match status" value="1"/>
</dbReference>
<feature type="non-terminal residue" evidence="2">
    <location>
        <position position="386"/>
    </location>
</feature>
<comment type="caution">
    <text evidence="2">The sequence shown here is derived from an EMBL/GenBank/DDBJ whole genome shotgun (WGS) entry which is preliminary data.</text>
</comment>
<accession>A0A9N9E514</accession>
<reference evidence="2" key="1">
    <citation type="submission" date="2021-06" db="EMBL/GenBank/DDBJ databases">
        <authorList>
            <person name="Kallberg Y."/>
            <person name="Tangrot J."/>
            <person name="Rosling A."/>
        </authorList>
    </citation>
    <scope>NUCLEOTIDE SEQUENCE</scope>
    <source>
        <strain evidence="2">87-6 pot B 2015</strain>
    </source>
</reference>